<accession>A0A5N5CSY7</accession>
<sequence>MMTLRRACRWALPFSPLALLAFLPSVCDSSAVETRATDLAPIVFTPDQNWDGIDGQWSSFTLRVGTPQQYVRVFPATSSQQIWVVKPEGCAYTDDTSCASDRGWVFNISDSSTWESIGNYSTWIERNLGYDAAAMYGYEVVGLMGQGENGPTLDNATVGAMMDLDFFLGVFGLHPKPTNFSSFNNPSPSYMTLLKEQELIPSLSYGYTAGNPYRLNKVLGSLTLGGYDASRFTPNNMSFTFAPDNERDVVVGLQAISMTSATQSNVDLLPTSVTMYIDSTVPQIWLPVDACKRFEEAFGLTYDNDTELYLVNDTLHDTLVAENANVTFTLGQTTNGGETIDIVLPYAAFDLTAQPPYRGLSESTSYFPIRRGYNDSQYVFGRTFLQEAYIVVDHERSNFSVSQCVFGLDIPQNITTIYSPNGTSIYEEEDTQGALSTGAIAGIAVGGVVAILAVLSLIGLFYWRRRYRALKAKLGSDKSGPVSSGDGSSEAQAAASRGEESTLVIPKAELDATPSARAEKDQKQEQLYPSEVEAHEQQIFEMPGDYPKASEADSRQLSEKQAMMYREQKYNGTDPEPSPTTPTAPDRPRPSPVRPEEPTSRRDAQPQAPRRHPAAVQLARPSPHGVDCSYRTHYPAIRHAATMTDLQGRKIFKVFNQEFIVDERYTVTKELGQGAYGIVCAAQNNQTQEGVAIKKVTNVFSKKILAKRALREIKLLQHFRGHRNITCLYDMDIPRPENFNECYLYEELMECDLAAIIRSGQPLTDAHFQSFIYQILCGLKYIHSANVLHRDLKPGNLLVNADCELKICDFGLARGFSMDPEENAGYMTEYVATRWYRAPEIMLSFQSYTKAIDVWSVGCILAELLGGKPFFKGRDYVDQLNQILHYLGTPNEETLSRIGSPRAQDYVRNLPYMPKVQFAQLFRNANPDALDLLDRMLAFDPSQRISVEEALEHRYLHIWHDASDEPSCPTTFDFHFEVVEDIGEMKKMILAEVQRFRQMVRVQPQAGVHPQNQQPAVPIPEHYDPRAYENPRPQEAHAPLHDMGLEQELQAGMDRRA</sequence>
<evidence type="ECO:0000256" key="4">
    <source>
        <dbReference type="ARBA" id="ARBA00022679"/>
    </source>
</evidence>
<evidence type="ECO:0000259" key="18">
    <source>
        <dbReference type="PROSITE" id="PS50011"/>
    </source>
</evidence>
<dbReference type="PROSITE" id="PS00107">
    <property type="entry name" value="PROTEIN_KINASE_ATP"/>
    <property type="match status" value="1"/>
</dbReference>
<dbReference type="PROSITE" id="PS51767">
    <property type="entry name" value="PEPTIDASE_A1"/>
    <property type="match status" value="1"/>
</dbReference>
<evidence type="ECO:0000313" key="21">
    <source>
        <dbReference type="Proteomes" id="UP000325902"/>
    </source>
</evidence>
<keyword evidence="7 13" id="KW-0067">ATP-binding</keyword>
<dbReference type="Gene3D" id="3.30.200.20">
    <property type="entry name" value="Phosphorylase Kinase, domain 1"/>
    <property type="match status" value="1"/>
</dbReference>
<dbReference type="InterPro" id="IPR017441">
    <property type="entry name" value="Protein_kinase_ATP_BS"/>
</dbReference>
<keyword evidence="3 14" id="KW-0723">Serine/threonine-protein kinase</keyword>
<dbReference type="PROSITE" id="PS00108">
    <property type="entry name" value="PROTEIN_KINASE_ST"/>
    <property type="match status" value="1"/>
</dbReference>
<evidence type="ECO:0000256" key="2">
    <source>
        <dbReference type="ARBA" id="ARBA00007447"/>
    </source>
</evidence>
<dbReference type="CDD" id="cd07857">
    <property type="entry name" value="STKc_MPK1"/>
    <property type="match status" value="1"/>
</dbReference>
<evidence type="ECO:0000313" key="20">
    <source>
        <dbReference type="EMBL" id="KAB2568529.1"/>
    </source>
</evidence>
<dbReference type="SUPFAM" id="SSF56112">
    <property type="entry name" value="Protein kinase-like (PK-like)"/>
    <property type="match status" value="1"/>
</dbReference>
<feature type="compositionally biased region" description="Basic and acidic residues" evidence="15">
    <location>
        <begin position="586"/>
        <end position="604"/>
    </location>
</feature>
<keyword evidence="4 14" id="KW-0808">Transferase</keyword>
<keyword evidence="8 14" id="KW-0460">Magnesium</keyword>
<evidence type="ECO:0000256" key="13">
    <source>
        <dbReference type="PROSITE-ProRule" id="PRU10141"/>
    </source>
</evidence>
<dbReference type="GO" id="GO:0004707">
    <property type="term" value="F:MAP kinase activity"/>
    <property type="evidence" value="ECO:0007669"/>
    <property type="project" value="UniProtKB-EC"/>
</dbReference>
<comment type="similarity">
    <text evidence="2">Belongs to the peptidase A1 family.</text>
</comment>
<dbReference type="EC" id="2.7.11.24" evidence="14"/>
<dbReference type="Gene3D" id="2.40.70.10">
    <property type="entry name" value="Acid Proteases"/>
    <property type="match status" value="2"/>
</dbReference>
<dbReference type="InterPro" id="IPR021109">
    <property type="entry name" value="Peptidase_aspartic_dom_sf"/>
</dbReference>
<feature type="region of interest" description="Disordered" evidence="15">
    <location>
        <begin position="475"/>
        <end position="528"/>
    </location>
</feature>
<keyword evidence="17" id="KW-0732">Signal</keyword>
<dbReference type="InterPro" id="IPR034164">
    <property type="entry name" value="Pepsin-like_dom"/>
</dbReference>
<feature type="region of interest" description="Disordered" evidence="15">
    <location>
        <begin position="570"/>
        <end position="625"/>
    </location>
</feature>
<comment type="caution">
    <text evidence="20">The sequence shown here is derived from an EMBL/GenBank/DDBJ whole genome shotgun (WGS) entry which is preliminary data.</text>
</comment>
<evidence type="ECO:0000256" key="9">
    <source>
        <dbReference type="ARBA" id="ARBA00023159"/>
    </source>
</evidence>
<dbReference type="PROSITE" id="PS01351">
    <property type="entry name" value="MAPK"/>
    <property type="match status" value="1"/>
</dbReference>
<dbReference type="InterPro" id="IPR050117">
    <property type="entry name" value="MAPK"/>
</dbReference>
<comment type="similarity">
    <text evidence="12 14">Belongs to the protein kinase superfamily. Ser/Thr protein kinase family. MAP kinase subfamily.</text>
</comment>
<evidence type="ECO:0000256" key="7">
    <source>
        <dbReference type="ARBA" id="ARBA00022840"/>
    </source>
</evidence>
<dbReference type="InterPro" id="IPR000719">
    <property type="entry name" value="Prot_kinase_dom"/>
</dbReference>
<evidence type="ECO:0000256" key="15">
    <source>
        <dbReference type="SAM" id="MobiDB-lite"/>
    </source>
</evidence>
<dbReference type="PROSITE" id="PS50011">
    <property type="entry name" value="PROTEIN_KINASE_DOM"/>
    <property type="match status" value="1"/>
</dbReference>
<evidence type="ECO:0000256" key="6">
    <source>
        <dbReference type="ARBA" id="ARBA00022777"/>
    </source>
</evidence>
<dbReference type="GO" id="GO:0004190">
    <property type="term" value="F:aspartic-type endopeptidase activity"/>
    <property type="evidence" value="ECO:0007669"/>
    <property type="project" value="InterPro"/>
</dbReference>
<dbReference type="PANTHER" id="PTHR24055">
    <property type="entry name" value="MITOGEN-ACTIVATED PROTEIN KINASE"/>
    <property type="match status" value="1"/>
</dbReference>
<dbReference type="FunFam" id="1.10.510.10:FF:000013">
    <property type="entry name" value="Mitogen-activated protein kinase"/>
    <property type="match status" value="1"/>
</dbReference>
<dbReference type="GO" id="GO:0006508">
    <property type="term" value="P:proteolysis"/>
    <property type="evidence" value="ECO:0007669"/>
    <property type="project" value="InterPro"/>
</dbReference>
<dbReference type="GO" id="GO:0005524">
    <property type="term" value="F:ATP binding"/>
    <property type="evidence" value="ECO:0007669"/>
    <property type="project" value="UniProtKB-UniRule"/>
</dbReference>
<dbReference type="FunFam" id="3.30.200.20:FF:000157">
    <property type="entry name" value="Mitogen-activated protein kinase"/>
    <property type="match status" value="1"/>
</dbReference>
<feature type="region of interest" description="Disordered" evidence="15">
    <location>
        <begin position="1004"/>
        <end position="1038"/>
    </location>
</feature>
<keyword evidence="16" id="KW-0472">Membrane</keyword>
<evidence type="ECO:0000256" key="3">
    <source>
        <dbReference type="ARBA" id="ARBA00022527"/>
    </source>
</evidence>
<comment type="cofactor">
    <cofactor evidence="1 14">
        <name>Mg(2+)</name>
        <dbReference type="ChEBI" id="CHEBI:18420"/>
    </cofactor>
</comment>
<comment type="catalytic activity">
    <reaction evidence="10">
        <text>L-threonyl-[protein] + ATP = O-phospho-L-threonyl-[protein] + ADP + H(+)</text>
        <dbReference type="Rhea" id="RHEA:46608"/>
        <dbReference type="Rhea" id="RHEA-COMP:11060"/>
        <dbReference type="Rhea" id="RHEA-COMP:11605"/>
        <dbReference type="ChEBI" id="CHEBI:15378"/>
        <dbReference type="ChEBI" id="CHEBI:30013"/>
        <dbReference type="ChEBI" id="CHEBI:30616"/>
        <dbReference type="ChEBI" id="CHEBI:61977"/>
        <dbReference type="ChEBI" id="CHEBI:456216"/>
        <dbReference type="EC" id="2.7.11.24"/>
    </reaction>
    <physiologicalReaction direction="left-to-right" evidence="10">
        <dbReference type="Rhea" id="RHEA:46609"/>
    </physiologicalReaction>
</comment>
<feature type="domain" description="Peptidase A1" evidence="19">
    <location>
        <begin position="58"/>
        <end position="402"/>
    </location>
</feature>
<dbReference type="Proteomes" id="UP000325902">
    <property type="component" value="Unassembled WGS sequence"/>
</dbReference>
<comment type="activity regulation">
    <text evidence="14">Activated by threonine and tyrosine phosphorylation.</text>
</comment>
<dbReference type="InterPro" id="IPR008271">
    <property type="entry name" value="Ser/Thr_kinase_AS"/>
</dbReference>
<keyword evidence="16" id="KW-1133">Transmembrane helix</keyword>
<dbReference type="InterPro" id="IPR033121">
    <property type="entry name" value="PEPTIDASE_A1"/>
</dbReference>
<dbReference type="AlphaFoldDB" id="A0A5N5CSY7"/>
<name>A0A5N5CSY7_9PEZI</name>
<dbReference type="EMBL" id="VCHE01000414">
    <property type="protein sequence ID" value="KAB2568529.1"/>
    <property type="molecule type" value="Genomic_DNA"/>
</dbReference>
<dbReference type="OrthoDB" id="192887at2759"/>
<feature type="compositionally biased region" description="Polar residues" evidence="15">
    <location>
        <begin position="481"/>
        <end position="491"/>
    </location>
</feature>
<dbReference type="SUPFAM" id="SSF50630">
    <property type="entry name" value="Acid proteases"/>
    <property type="match status" value="1"/>
</dbReference>
<evidence type="ECO:0000256" key="5">
    <source>
        <dbReference type="ARBA" id="ARBA00022741"/>
    </source>
</evidence>
<evidence type="ECO:0000256" key="12">
    <source>
        <dbReference type="ARBA" id="ARBA00061056"/>
    </source>
</evidence>
<dbReference type="GO" id="GO:0006950">
    <property type="term" value="P:response to stress"/>
    <property type="evidence" value="ECO:0007669"/>
    <property type="project" value="UniProtKB-ARBA"/>
</dbReference>
<reference evidence="20 21" key="1">
    <citation type="journal article" date="2019" name="Sci. Rep.">
        <title>A multi-omics analysis of the grapevine pathogen Lasiodiplodia theobromae reveals that temperature affects the expression of virulence- and pathogenicity-related genes.</title>
        <authorList>
            <person name="Felix C."/>
            <person name="Meneses R."/>
            <person name="Goncalves M.F.M."/>
            <person name="Tilleman L."/>
            <person name="Duarte A.S."/>
            <person name="Jorrin-Novo J.V."/>
            <person name="Van de Peer Y."/>
            <person name="Deforce D."/>
            <person name="Van Nieuwerburgh F."/>
            <person name="Esteves A.C."/>
            <person name="Alves A."/>
        </authorList>
    </citation>
    <scope>NUCLEOTIDE SEQUENCE [LARGE SCALE GENOMIC DNA]</scope>
    <source>
        <strain evidence="20 21">LA-SOL3</strain>
    </source>
</reference>
<dbReference type="Pfam" id="PF00069">
    <property type="entry name" value="Pkinase"/>
    <property type="match status" value="1"/>
</dbReference>
<evidence type="ECO:0000256" key="8">
    <source>
        <dbReference type="ARBA" id="ARBA00022842"/>
    </source>
</evidence>
<evidence type="ECO:0000256" key="17">
    <source>
        <dbReference type="SAM" id="SignalP"/>
    </source>
</evidence>
<evidence type="ECO:0000256" key="1">
    <source>
        <dbReference type="ARBA" id="ARBA00001946"/>
    </source>
</evidence>
<keyword evidence="5 13" id="KW-0547">Nucleotide-binding</keyword>
<gene>
    <name evidence="20" type="primary">spm1</name>
    <name evidence="20" type="ORF">DBV05_g9215</name>
</gene>
<feature type="domain" description="Protein kinase" evidence="18">
    <location>
        <begin position="665"/>
        <end position="956"/>
    </location>
</feature>
<feature type="binding site" evidence="13">
    <location>
        <position position="695"/>
    </location>
    <ligand>
        <name>ATP</name>
        <dbReference type="ChEBI" id="CHEBI:30616"/>
    </ligand>
</feature>
<dbReference type="InterPro" id="IPR011009">
    <property type="entry name" value="Kinase-like_dom_sf"/>
</dbReference>
<keyword evidence="6 14" id="KW-0418">Kinase</keyword>
<proteinExistence type="inferred from homology"/>
<evidence type="ECO:0000259" key="19">
    <source>
        <dbReference type="PROSITE" id="PS51767"/>
    </source>
</evidence>
<dbReference type="InterPro" id="IPR001461">
    <property type="entry name" value="Aspartic_peptidase_A1"/>
</dbReference>
<keyword evidence="16" id="KW-0812">Transmembrane</keyword>
<dbReference type="SMART" id="SM00220">
    <property type="entry name" value="S_TKc"/>
    <property type="match status" value="1"/>
</dbReference>
<dbReference type="CDD" id="cd05471">
    <property type="entry name" value="pepsin_like"/>
    <property type="match status" value="1"/>
</dbReference>
<dbReference type="CDD" id="cd12087">
    <property type="entry name" value="TM_EGFR-like"/>
    <property type="match status" value="1"/>
</dbReference>
<feature type="transmembrane region" description="Helical" evidence="16">
    <location>
        <begin position="439"/>
        <end position="463"/>
    </location>
</feature>
<dbReference type="PRINTS" id="PR00792">
    <property type="entry name" value="PEPSIN"/>
</dbReference>
<feature type="signal peptide" evidence="17">
    <location>
        <begin position="1"/>
        <end position="29"/>
    </location>
</feature>
<evidence type="ECO:0000256" key="10">
    <source>
        <dbReference type="ARBA" id="ARBA00047919"/>
    </source>
</evidence>
<evidence type="ECO:0000256" key="16">
    <source>
        <dbReference type="SAM" id="Phobius"/>
    </source>
</evidence>
<keyword evidence="9" id="KW-0010">Activator</keyword>
<evidence type="ECO:0000256" key="14">
    <source>
        <dbReference type="RuleBase" id="RU361165"/>
    </source>
</evidence>
<dbReference type="Gene3D" id="1.10.510.10">
    <property type="entry name" value="Transferase(Phosphotransferase) domain 1"/>
    <property type="match status" value="1"/>
</dbReference>
<protein>
    <recommendedName>
        <fullName evidence="14">Mitogen-activated protein kinase</fullName>
        <ecNumber evidence="14">2.7.11.24</ecNumber>
    </recommendedName>
</protein>
<feature type="compositionally biased region" description="Basic and acidic residues" evidence="15">
    <location>
        <begin position="1021"/>
        <end position="1038"/>
    </location>
</feature>
<keyword evidence="21" id="KW-1185">Reference proteome</keyword>
<dbReference type="Pfam" id="PF00026">
    <property type="entry name" value="Asp"/>
    <property type="match status" value="1"/>
</dbReference>
<dbReference type="InterPro" id="IPR003527">
    <property type="entry name" value="MAP_kinase_CS"/>
</dbReference>
<comment type="catalytic activity">
    <reaction evidence="11">
        <text>L-seryl-[protein] + ATP = O-phospho-L-seryl-[protein] + ADP + H(+)</text>
        <dbReference type="Rhea" id="RHEA:17989"/>
        <dbReference type="Rhea" id="RHEA-COMP:9863"/>
        <dbReference type="Rhea" id="RHEA-COMP:11604"/>
        <dbReference type="ChEBI" id="CHEBI:15378"/>
        <dbReference type="ChEBI" id="CHEBI:29999"/>
        <dbReference type="ChEBI" id="CHEBI:30616"/>
        <dbReference type="ChEBI" id="CHEBI:83421"/>
        <dbReference type="ChEBI" id="CHEBI:456216"/>
        <dbReference type="EC" id="2.7.11.24"/>
    </reaction>
    <physiologicalReaction direction="left-to-right" evidence="11">
        <dbReference type="Rhea" id="RHEA:17990"/>
    </physiologicalReaction>
</comment>
<organism evidence="20 21">
    <name type="scientific">Lasiodiplodia theobromae</name>
    <dbReference type="NCBI Taxonomy" id="45133"/>
    <lineage>
        <taxon>Eukaryota</taxon>
        <taxon>Fungi</taxon>
        <taxon>Dikarya</taxon>
        <taxon>Ascomycota</taxon>
        <taxon>Pezizomycotina</taxon>
        <taxon>Dothideomycetes</taxon>
        <taxon>Dothideomycetes incertae sedis</taxon>
        <taxon>Botryosphaeriales</taxon>
        <taxon>Botryosphaeriaceae</taxon>
        <taxon>Lasiodiplodia</taxon>
    </lineage>
</organism>
<evidence type="ECO:0000256" key="11">
    <source>
        <dbReference type="ARBA" id="ARBA00048130"/>
    </source>
</evidence>
<feature type="chain" id="PRO_5025026240" description="Mitogen-activated protein kinase" evidence="17">
    <location>
        <begin position="30"/>
        <end position="1057"/>
    </location>
</feature>